<dbReference type="InterPro" id="IPR036457">
    <property type="entry name" value="PPM-type-like_dom_sf"/>
</dbReference>
<evidence type="ECO:0000256" key="2">
    <source>
        <dbReference type="SAM" id="Coils"/>
    </source>
</evidence>
<dbReference type="InterPro" id="IPR001932">
    <property type="entry name" value="PPM-type_phosphatase-like_dom"/>
</dbReference>
<name>A0ABU9UCM2_9SPIR</name>
<feature type="domain" description="PPM-type phosphatase" evidence="3">
    <location>
        <begin position="2"/>
        <end position="148"/>
    </location>
</feature>
<keyword evidence="2" id="KW-0175">Coiled coil</keyword>
<dbReference type="InterPro" id="IPR052016">
    <property type="entry name" value="Bact_Sigma-Reg"/>
</dbReference>
<dbReference type="Proteomes" id="UP001466331">
    <property type="component" value="Unassembled WGS sequence"/>
</dbReference>
<dbReference type="Pfam" id="PF07228">
    <property type="entry name" value="SpoIIE"/>
    <property type="match status" value="1"/>
</dbReference>
<keyword evidence="1 4" id="KW-0378">Hydrolase</keyword>
<organism evidence="4 5">
    <name type="scientific">Rarispira pelagica</name>
    <dbReference type="NCBI Taxonomy" id="3141764"/>
    <lineage>
        <taxon>Bacteria</taxon>
        <taxon>Pseudomonadati</taxon>
        <taxon>Spirochaetota</taxon>
        <taxon>Spirochaetia</taxon>
        <taxon>Winmispirales</taxon>
        <taxon>Winmispiraceae</taxon>
        <taxon>Rarispira</taxon>
    </lineage>
</organism>
<feature type="coiled-coil region" evidence="2">
    <location>
        <begin position="115"/>
        <end position="142"/>
    </location>
</feature>
<dbReference type="EC" id="3.1.3.16" evidence="4"/>
<evidence type="ECO:0000259" key="3">
    <source>
        <dbReference type="Pfam" id="PF07228"/>
    </source>
</evidence>
<dbReference type="GO" id="GO:0004722">
    <property type="term" value="F:protein serine/threonine phosphatase activity"/>
    <property type="evidence" value="ECO:0007669"/>
    <property type="project" value="UniProtKB-EC"/>
</dbReference>
<dbReference type="RefSeq" id="WP_420069706.1">
    <property type="nucleotide sequence ID" value="NZ_JBCHKQ010000003.1"/>
</dbReference>
<dbReference type="Gene3D" id="3.60.40.10">
    <property type="entry name" value="PPM-type phosphatase domain"/>
    <property type="match status" value="1"/>
</dbReference>
<evidence type="ECO:0000313" key="5">
    <source>
        <dbReference type="Proteomes" id="UP001466331"/>
    </source>
</evidence>
<evidence type="ECO:0000313" key="4">
    <source>
        <dbReference type="EMBL" id="MEM5948254.1"/>
    </source>
</evidence>
<evidence type="ECO:0000256" key="1">
    <source>
        <dbReference type="ARBA" id="ARBA00022801"/>
    </source>
</evidence>
<protein>
    <submittedName>
        <fullName evidence="4">PP2C family protein-serine/threonine phosphatase</fullName>
        <ecNumber evidence="4">3.1.3.16</ecNumber>
    </submittedName>
</protein>
<comment type="caution">
    <text evidence="4">The sequence shown here is derived from an EMBL/GenBank/DDBJ whole genome shotgun (WGS) entry which is preliminary data.</text>
</comment>
<gene>
    <name evidence="4" type="ORF">WKV44_06835</name>
</gene>
<dbReference type="PANTHER" id="PTHR43156">
    <property type="entry name" value="STAGE II SPORULATION PROTEIN E-RELATED"/>
    <property type="match status" value="1"/>
</dbReference>
<feature type="non-terminal residue" evidence="4">
    <location>
        <position position="1"/>
    </location>
</feature>
<proteinExistence type="predicted"/>
<dbReference type="PANTHER" id="PTHR43156:SF2">
    <property type="entry name" value="STAGE II SPORULATION PROTEIN E"/>
    <property type="match status" value="1"/>
</dbReference>
<dbReference type="EMBL" id="JBCHKQ010000003">
    <property type="protein sequence ID" value="MEM5948254.1"/>
    <property type="molecule type" value="Genomic_DNA"/>
</dbReference>
<reference evidence="4 5" key="1">
    <citation type="submission" date="2024-03" db="EMBL/GenBank/DDBJ databases">
        <title>Ignisphaera cupida sp. nov., a hyperthermophilic hydrolytic archaeon from a hot spring of Kamchatka, and proposal of Ignisphaeraceae fam. nov.</title>
        <authorList>
            <person name="Podosokorskaya O.A."/>
            <person name="Elcheninov A.G."/>
            <person name="Maltseva A.I."/>
            <person name="Zayulina K.S."/>
            <person name="Novikov A."/>
            <person name="Merkel A.Y."/>
        </authorList>
    </citation>
    <scope>NUCLEOTIDE SEQUENCE [LARGE SCALE GENOMIC DNA]</scope>
    <source>
        <strain evidence="4 5">38H-sp</strain>
    </source>
</reference>
<accession>A0ABU9UCM2</accession>
<sequence length="153" mass="16913">ILSIINTFLTKSTRQGVFATMSIIKLSPQADTVEYASAAHLPAIIIESDATIKKLDTAGLPLGLETSSNYHNIKKELSPGTTIILYTDGITEATNINSTALGENGLIKMLQKHRHLDAENMIKQIEEEIENYTQNTMLSDDQTLLLIKNRKTQ</sequence>
<keyword evidence="5" id="KW-1185">Reference proteome</keyword>